<dbReference type="Gene3D" id="1.10.1040.50">
    <property type="match status" value="1"/>
</dbReference>
<reference evidence="15 16" key="1">
    <citation type="submission" date="2014-10" db="EMBL/GenBank/DDBJ databases">
        <title>Genome sequence of Ponticoccus sp. strain UMTAT08 isolated from clonal culture of toxic dinoflagellate Alexandrium tamiyavanichii.</title>
        <authorList>
            <person name="Gan H.Y."/>
            <person name="Muhd D.-D."/>
            <person name="Mohd Noor M.E."/>
            <person name="Yeong Y.S."/>
            <person name="Usup G."/>
        </authorList>
    </citation>
    <scope>NUCLEOTIDE SEQUENCE [LARGE SCALE GENOMIC DNA]</scope>
    <source>
        <strain evidence="15 16">UMTAT08</strain>
    </source>
</reference>
<evidence type="ECO:0000256" key="2">
    <source>
        <dbReference type="ARBA" id="ARBA00005005"/>
    </source>
</evidence>
<dbReference type="STRING" id="561184.SAMN05216376_11336"/>
<dbReference type="UniPathway" id="UPA00659"/>
<dbReference type="Pfam" id="PF00378">
    <property type="entry name" value="ECH_1"/>
    <property type="match status" value="1"/>
</dbReference>
<evidence type="ECO:0000256" key="11">
    <source>
        <dbReference type="ARBA" id="ARBA00023268"/>
    </source>
</evidence>
<dbReference type="InterPro" id="IPR008927">
    <property type="entry name" value="6-PGluconate_DH-like_C_sf"/>
</dbReference>
<evidence type="ECO:0000256" key="8">
    <source>
        <dbReference type="ARBA" id="ARBA00023140"/>
    </source>
</evidence>
<evidence type="ECO:0000256" key="4">
    <source>
        <dbReference type="ARBA" id="ARBA00022963"/>
    </source>
</evidence>
<evidence type="ECO:0000259" key="14">
    <source>
        <dbReference type="Pfam" id="PF02737"/>
    </source>
</evidence>
<dbReference type="Gene3D" id="3.90.226.10">
    <property type="entry name" value="2-enoyl-CoA Hydratase, Chain A, domain 1"/>
    <property type="match status" value="1"/>
</dbReference>
<dbReference type="EC" id="1.1.1.35" evidence="15"/>
<keyword evidence="9" id="KW-0413">Isomerase</keyword>
<dbReference type="InterPro" id="IPR006176">
    <property type="entry name" value="3-OHacyl-CoA_DH_NAD-bd"/>
</dbReference>
<dbReference type="GO" id="GO:0004300">
    <property type="term" value="F:enoyl-CoA hydratase activity"/>
    <property type="evidence" value="ECO:0007669"/>
    <property type="project" value="UniProtKB-ARBA"/>
</dbReference>
<dbReference type="GO" id="GO:0006635">
    <property type="term" value="P:fatty acid beta-oxidation"/>
    <property type="evidence" value="ECO:0007669"/>
    <property type="project" value="UniProtKB-UniPathway"/>
</dbReference>
<dbReference type="RefSeq" id="WP_190285459.1">
    <property type="nucleotide sequence ID" value="NZ_JSUQ01000018.1"/>
</dbReference>
<dbReference type="InterPro" id="IPR029045">
    <property type="entry name" value="ClpP/crotonase-like_dom_sf"/>
</dbReference>
<keyword evidence="11" id="KW-0511">Multifunctional enzyme</keyword>
<keyword evidence="6" id="KW-0520">NAD</keyword>
<keyword evidence="8" id="KW-0576">Peroxisome</keyword>
<dbReference type="InterPro" id="IPR036291">
    <property type="entry name" value="NAD(P)-bd_dom_sf"/>
</dbReference>
<evidence type="ECO:0000256" key="3">
    <source>
        <dbReference type="ARBA" id="ARBA00022832"/>
    </source>
</evidence>
<evidence type="ECO:0000256" key="6">
    <source>
        <dbReference type="ARBA" id="ARBA00023027"/>
    </source>
</evidence>
<dbReference type="FunFam" id="1.10.1040.50:FF:000006">
    <property type="entry name" value="Peroxisomal bifunctional enzyme"/>
    <property type="match status" value="1"/>
</dbReference>
<keyword evidence="3" id="KW-0276">Fatty acid metabolism</keyword>
<proteinExistence type="predicted"/>
<dbReference type="SUPFAM" id="SSF48179">
    <property type="entry name" value="6-phosphogluconate dehydrogenase C-terminal domain-like"/>
    <property type="match status" value="2"/>
</dbReference>
<accession>A0A0B3RTH1</accession>
<comment type="subcellular location">
    <subcellularLocation>
        <location evidence="1">Peroxisome</location>
    </subcellularLocation>
</comment>
<keyword evidence="16" id="KW-1185">Reference proteome</keyword>
<feature type="domain" description="3-hydroxyacyl-CoA dehydrogenase C-terminal" evidence="13">
    <location>
        <begin position="477"/>
        <end position="569"/>
    </location>
</feature>
<dbReference type="AlphaFoldDB" id="A0A0B3RTH1"/>
<keyword evidence="5 15" id="KW-0560">Oxidoreductase</keyword>
<dbReference type="InterPro" id="IPR006108">
    <property type="entry name" value="3HC_DH_C"/>
</dbReference>
<name>A0A0B3RTH1_9RHOB</name>
<gene>
    <name evidence="15" type="ORF">OA50_04108</name>
</gene>
<dbReference type="GO" id="GO:0016853">
    <property type="term" value="F:isomerase activity"/>
    <property type="evidence" value="ECO:0007669"/>
    <property type="project" value="UniProtKB-KW"/>
</dbReference>
<evidence type="ECO:0000256" key="9">
    <source>
        <dbReference type="ARBA" id="ARBA00023235"/>
    </source>
</evidence>
<evidence type="ECO:0000256" key="12">
    <source>
        <dbReference type="ARBA" id="ARBA00049556"/>
    </source>
</evidence>
<dbReference type="SUPFAM" id="SSF51735">
    <property type="entry name" value="NAD(P)-binding Rossmann-fold domains"/>
    <property type="match status" value="1"/>
</dbReference>
<dbReference type="CDD" id="cd06558">
    <property type="entry name" value="crotonase-like"/>
    <property type="match status" value="1"/>
</dbReference>
<keyword evidence="7" id="KW-0443">Lipid metabolism</keyword>
<evidence type="ECO:0000256" key="5">
    <source>
        <dbReference type="ARBA" id="ARBA00023002"/>
    </source>
</evidence>
<dbReference type="PATRIC" id="fig|1515334.3.peg.4141"/>
<dbReference type="Gene3D" id="3.40.50.720">
    <property type="entry name" value="NAD(P)-binding Rossmann-like Domain"/>
    <property type="match status" value="1"/>
</dbReference>
<dbReference type="InterPro" id="IPR001753">
    <property type="entry name" value="Enoyl-CoA_hydra/iso"/>
</dbReference>
<sequence length="694" mass="72835">MVTSDHPAAAPGRVAFAMQDGIAVLTIDNPPVNAGSLGVRRGVVAGIAAAQEAGARGAVLIGAGRTFISGSDLREFGRPLEQPELPDMIACIEAAPFPVVAALHGVALGGGLELALGCDWRIAAPGTKVGLPEVSLGFIPGAGGTQRLPRLVGQSRAIDLICRAARIPAEEAQEIGLIDAIAEGDLLQAAFAFLAEGRGKRLAKNLTPPEETPEAIDAVATKMLARGGKRPNVAEAIRLVRASNGDADAALAEERAVFHRLRLSEDAFALRHLFFAERKAASVDGLDMAQARDVTRVGVVGGGTMGQGIARAFLAADLPVVLVERDQEALSSALERTRAGIDRQVASGRLSQEVAEGRKAALAGTVDHAGLAGCDLVIEAVFEDMAVKTALLASLEQHLPDSAILATNTSYLDIDEMAQGLSRLDRVIGLHFFSPADVMKLLEVVRAERTSEAVLATGLKLARRLGKQPVVARVGEGFVGNRIYAAYRRRAELLVLDGAAPEAVDAAAKAFGFAMGPFAVSDMSGLDIAWSMRKRQAATRDPKARYVTIPDRLCEAGRLGRKTGKGWYDHSGGKPVPDPEVAALIAAARADAGVSPRSYDAETIQRQLLAAIVNEAACLLDEGIAQRASDIDVVLTNGYGFPRWGGGPLYWAARQDRAALEADLADLAQAVGHGFRAGPVARTLDQIDIPTEGQ</sequence>
<evidence type="ECO:0000313" key="15">
    <source>
        <dbReference type="EMBL" id="KHQ51327.1"/>
    </source>
</evidence>
<dbReference type="Pfam" id="PF00725">
    <property type="entry name" value="3HCDH"/>
    <property type="match status" value="1"/>
</dbReference>
<keyword evidence="10" id="KW-0456">Lyase</keyword>
<keyword evidence="4" id="KW-0442">Lipid degradation</keyword>
<dbReference type="Proteomes" id="UP000030960">
    <property type="component" value="Unassembled WGS sequence"/>
</dbReference>
<comment type="catalytic activity">
    <reaction evidence="12">
        <text>a (3S)-3-hydroxyacyl-CoA + NAD(+) = a 3-oxoacyl-CoA + NADH + H(+)</text>
        <dbReference type="Rhea" id="RHEA:22432"/>
        <dbReference type="ChEBI" id="CHEBI:15378"/>
        <dbReference type="ChEBI" id="CHEBI:57318"/>
        <dbReference type="ChEBI" id="CHEBI:57540"/>
        <dbReference type="ChEBI" id="CHEBI:57945"/>
        <dbReference type="ChEBI" id="CHEBI:90726"/>
        <dbReference type="EC" id="1.1.1.35"/>
    </reaction>
</comment>
<dbReference type="FunFam" id="3.40.50.720:FF:000009">
    <property type="entry name" value="Fatty oxidation complex, alpha subunit"/>
    <property type="match status" value="1"/>
</dbReference>
<comment type="caution">
    <text evidence="15">The sequence shown here is derived from an EMBL/GenBank/DDBJ whole genome shotgun (WGS) entry which is preliminary data.</text>
</comment>
<dbReference type="SUPFAM" id="SSF52096">
    <property type="entry name" value="ClpP/crotonase"/>
    <property type="match status" value="1"/>
</dbReference>
<dbReference type="EMBL" id="JSUQ01000018">
    <property type="protein sequence ID" value="KHQ51327.1"/>
    <property type="molecule type" value="Genomic_DNA"/>
</dbReference>
<evidence type="ECO:0000256" key="10">
    <source>
        <dbReference type="ARBA" id="ARBA00023239"/>
    </source>
</evidence>
<evidence type="ECO:0000259" key="13">
    <source>
        <dbReference type="Pfam" id="PF00725"/>
    </source>
</evidence>
<comment type="pathway">
    <text evidence="2">Lipid metabolism; fatty acid beta-oxidation.</text>
</comment>
<evidence type="ECO:0000256" key="7">
    <source>
        <dbReference type="ARBA" id="ARBA00023098"/>
    </source>
</evidence>
<dbReference type="PANTHER" id="PTHR23309">
    <property type="entry name" value="3-HYDROXYACYL-COA DEHYROGENASE"/>
    <property type="match status" value="1"/>
</dbReference>
<evidence type="ECO:0000256" key="1">
    <source>
        <dbReference type="ARBA" id="ARBA00004275"/>
    </source>
</evidence>
<feature type="domain" description="3-hydroxyacyl-CoA dehydrogenase NAD binding" evidence="14">
    <location>
        <begin position="297"/>
        <end position="472"/>
    </location>
</feature>
<evidence type="ECO:0000313" key="16">
    <source>
        <dbReference type="Proteomes" id="UP000030960"/>
    </source>
</evidence>
<dbReference type="GO" id="GO:0070403">
    <property type="term" value="F:NAD+ binding"/>
    <property type="evidence" value="ECO:0007669"/>
    <property type="project" value="InterPro"/>
</dbReference>
<dbReference type="Pfam" id="PF02737">
    <property type="entry name" value="3HCDH_N"/>
    <property type="match status" value="1"/>
</dbReference>
<dbReference type="GO" id="GO:0003857">
    <property type="term" value="F:(3S)-3-hydroxyacyl-CoA dehydrogenase (NAD+) activity"/>
    <property type="evidence" value="ECO:0007669"/>
    <property type="project" value="UniProtKB-EC"/>
</dbReference>
<protein>
    <submittedName>
        <fullName evidence="15">Peroxisomal bifunctional enzyme</fullName>
        <ecNumber evidence="15">1.1.1.35</ecNumber>
    </submittedName>
</protein>
<organism evidence="15 16">
    <name type="scientific">Mameliella alba</name>
    <dbReference type="NCBI Taxonomy" id="561184"/>
    <lineage>
        <taxon>Bacteria</taxon>
        <taxon>Pseudomonadati</taxon>
        <taxon>Pseudomonadota</taxon>
        <taxon>Alphaproteobacteria</taxon>
        <taxon>Rhodobacterales</taxon>
        <taxon>Roseobacteraceae</taxon>
        <taxon>Mameliella</taxon>
    </lineage>
</organism>